<evidence type="ECO:0000259" key="3">
    <source>
        <dbReference type="PROSITE" id="PS50235"/>
    </source>
</evidence>
<dbReference type="InterPro" id="IPR038765">
    <property type="entry name" value="Papain-like_cys_pep_sf"/>
</dbReference>
<dbReference type="STRING" id="299467.A0A443SFT4"/>
<proteinExistence type="inferred from homology"/>
<dbReference type="InterPro" id="IPR001394">
    <property type="entry name" value="Peptidase_C19_UCH"/>
</dbReference>
<gene>
    <name evidence="4" type="ORF">B4U80_12983</name>
</gene>
<dbReference type="PANTHER" id="PTHR24006">
    <property type="entry name" value="UBIQUITIN CARBOXYL-TERMINAL HYDROLASE"/>
    <property type="match status" value="1"/>
</dbReference>
<evidence type="ECO:0000313" key="5">
    <source>
        <dbReference type="Proteomes" id="UP000288716"/>
    </source>
</evidence>
<comment type="caution">
    <text evidence="4">The sequence shown here is derived from an EMBL/GenBank/DDBJ whole genome shotgun (WGS) entry which is preliminary data.</text>
</comment>
<evidence type="ECO:0000256" key="2">
    <source>
        <dbReference type="SAM" id="MobiDB-lite"/>
    </source>
</evidence>
<dbReference type="GO" id="GO:0016579">
    <property type="term" value="P:protein deubiquitination"/>
    <property type="evidence" value="ECO:0007669"/>
    <property type="project" value="InterPro"/>
</dbReference>
<dbReference type="GO" id="GO:0000082">
    <property type="term" value="P:G1/S transition of mitotic cell cycle"/>
    <property type="evidence" value="ECO:0007669"/>
    <property type="project" value="TreeGrafter"/>
</dbReference>
<dbReference type="PROSITE" id="PS50235">
    <property type="entry name" value="USP_3"/>
    <property type="match status" value="1"/>
</dbReference>
<dbReference type="GO" id="GO:0005829">
    <property type="term" value="C:cytosol"/>
    <property type="evidence" value="ECO:0007669"/>
    <property type="project" value="TreeGrafter"/>
</dbReference>
<organism evidence="4 5">
    <name type="scientific">Leptotrombidium deliense</name>
    <dbReference type="NCBI Taxonomy" id="299467"/>
    <lineage>
        <taxon>Eukaryota</taxon>
        <taxon>Metazoa</taxon>
        <taxon>Ecdysozoa</taxon>
        <taxon>Arthropoda</taxon>
        <taxon>Chelicerata</taxon>
        <taxon>Arachnida</taxon>
        <taxon>Acari</taxon>
        <taxon>Acariformes</taxon>
        <taxon>Trombidiformes</taxon>
        <taxon>Prostigmata</taxon>
        <taxon>Anystina</taxon>
        <taxon>Parasitengona</taxon>
        <taxon>Trombiculoidea</taxon>
        <taxon>Trombiculidae</taxon>
        <taxon>Leptotrombidium</taxon>
    </lineage>
</organism>
<dbReference type="InterPro" id="IPR050164">
    <property type="entry name" value="Peptidase_C19"/>
</dbReference>
<keyword evidence="5" id="KW-1185">Reference proteome</keyword>
<dbReference type="PANTHER" id="PTHR24006:SF915">
    <property type="entry name" value="UBIQUITIN CARBOXYL-TERMINAL HYDROLASE-RELATED"/>
    <property type="match status" value="1"/>
</dbReference>
<protein>
    <submittedName>
        <fullName evidence="4">Ubiquitin carboxyl-terminal hydrolase 29-like protein</fullName>
    </submittedName>
</protein>
<evidence type="ECO:0000313" key="4">
    <source>
        <dbReference type="EMBL" id="RWS26388.1"/>
    </source>
</evidence>
<keyword evidence="4" id="KW-0378">Hydrolase</keyword>
<comment type="similarity">
    <text evidence="1">Belongs to the peptidase C19 family.</text>
</comment>
<dbReference type="InterPro" id="IPR028889">
    <property type="entry name" value="USP"/>
</dbReference>
<reference evidence="4 5" key="1">
    <citation type="journal article" date="2018" name="Gigascience">
        <title>Genomes of trombidid mites reveal novel predicted allergens and laterally-transferred genes associated with secondary metabolism.</title>
        <authorList>
            <person name="Dong X."/>
            <person name="Chaisiri K."/>
            <person name="Xia D."/>
            <person name="Armstrong S.D."/>
            <person name="Fang Y."/>
            <person name="Donnelly M.J."/>
            <person name="Kadowaki T."/>
            <person name="McGarry J.W."/>
            <person name="Darby A.C."/>
            <person name="Makepeace B.L."/>
        </authorList>
    </citation>
    <scope>NUCLEOTIDE SEQUENCE [LARGE SCALE GENOMIC DNA]</scope>
    <source>
        <strain evidence="4">UoL-UT</strain>
    </source>
</reference>
<dbReference type="EMBL" id="NCKV01002800">
    <property type="protein sequence ID" value="RWS26388.1"/>
    <property type="molecule type" value="Genomic_DNA"/>
</dbReference>
<dbReference type="Gene3D" id="3.90.70.10">
    <property type="entry name" value="Cysteine proteinases"/>
    <property type="match status" value="1"/>
</dbReference>
<dbReference type="CDD" id="cd02257">
    <property type="entry name" value="Peptidase_C19"/>
    <property type="match status" value="1"/>
</dbReference>
<dbReference type="GO" id="GO:0004843">
    <property type="term" value="F:cysteine-type deubiquitinase activity"/>
    <property type="evidence" value="ECO:0007669"/>
    <property type="project" value="InterPro"/>
</dbReference>
<dbReference type="AlphaFoldDB" id="A0A443SFT4"/>
<dbReference type="GO" id="GO:0005634">
    <property type="term" value="C:nucleus"/>
    <property type="evidence" value="ECO:0007669"/>
    <property type="project" value="TreeGrafter"/>
</dbReference>
<name>A0A443SFT4_9ACAR</name>
<evidence type="ECO:0000256" key="1">
    <source>
        <dbReference type="ARBA" id="ARBA00009085"/>
    </source>
</evidence>
<dbReference type="Proteomes" id="UP000288716">
    <property type="component" value="Unassembled WGS sequence"/>
</dbReference>
<feature type="domain" description="USP" evidence="3">
    <location>
        <begin position="70"/>
        <end position="393"/>
    </location>
</feature>
<dbReference type="VEuPathDB" id="VectorBase:LDEU005652"/>
<sequence>MTFKGAQNSEETHKSAATAKTDILPVKPENRIKLDRSLSLLDLWEAKPDYQKSLGIYKQTDANRNAEDPLPLHNLGNTCYINSTVQSLFVITFFVKDLVEKYEVVMNDKSRTEDCKFDMTRRLVRFYLKYKEMKGDKELKDDLLDGQLKKLKKSVAEKNPQFSSSMQQDAVEFMQQMLSTIEDEFDKVKNIVPAKNNPIRKNFANEFESAMNCVNCDNRLNLPKVTTYAMYLCIPDSAKNSTFSLQDAVNNYFKPEKAEHKCEKCGNKEKMRYMYVSKLSSVLFLQLGRYGEDGSKKHETVHVPSELHIPAIINKKEDSSDNQDVAKGVDYKLVASLSHNGSTLLGGHYICYVFQSETQCWYLCDDDVILKTSLEMAQEGIKNSGYCFFYVNKSITF</sequence>
<dbReference type="Pfam" id="PF00443">
    <property type="entry name" value="UCH"/>
    <property type="match status" value="1"/>
</dbReference>
<dbReference type="SUPFAM" id="SSF54001">
    <property type="entry name" value="Cysteine proteinases"/>
    <property type="match status" value="1"/>
</dbReference>
<dbReference type="OrthoDB" id="6516123at2759"/>
<feature type="region of interest" description="Disordered" evidence="2">
    <location>
        <begin position="1"/>
        <end position="21"/>
    </location>
</feature>
<accession>A0A443SFT4</accession>